<keyword evidence="5" id="KW-0239">DNA-directed DNA polymerase</keyword>
<feature type="domain" description="DNA polymerase III delta subunit-like C-terminal" evidence="8">
    <location>
        <begin position="216"/>
        <end position="330"/>
    </location>
</feature>
<dbReference type="Pfam" id="PF21694">
    <property type="entry name" value="DNA_pol3_delta_C"/>
    <property type="match status" value="1"/>
</dbReference>
<dbReference type="InterPro" id="IPR027417">
    <property type="entry name" value="P-loop_NTPase"/>
</dbReference>
<keyword evidence="2" id="KW-0808">Transferase</keyword>
<keyword evidence="10" id="KW-1185">Reference proteome</keyword>
<dbReference type="PANTHER" id="PTHR34388:SF1">
    <property type="entry name" value="DNA POLYMERASE III SUBUNIT DELTA"/>
    <property type="match status" value="1"/>
</dbReference>
<evidence type="ECO:0000256" key="3">
    <source>
        <dbReference type="ARBA" id="ARBA00022695"/>
    </source>
</evidence>
<evidence type="ECO:0000259" key="8">
    <source>
        <dbReference type="Pfam" id="PF21694"/>
    </source>
</evidence>
<dbReference type="InterPro" id="IPR048466">
    <property type="entry name" value="DNA_pol3_delta-like_C"/>
</dbReference>
<evidence type="ECO:0000256" key="7">
    <source>
        <dbReference type="ARBA" id="ARBA00049244"/>
    </source>
</evidence>
<dbReference type="EC" id="2.7.7.7" evidence="1"/>
<dbReference type="SUPFAM" id="SSF48019">
    <property type="entry name" value="post-AAA+ oligomerization domain-like"/>
    <property type="match status" value="1"/>
</dbReference>
<dbReference type="PANTHER" id="PTHR34388">
    <property type="entry name" value="DNA POLYMERASE III SUBUNIT DELTA"/>
    <property type="match status" value="1"/>
</dbReference>
<gene>
    <name evidence="9" type="ORF">GCM10023167_23120</name>
</gene>
<dbReference type="InterPro" id="IPR008921">
    <property type="entry name" value="DNA_pol3_clamp-load_cplx_C"/>
</dbReference>
<organism evidence="9 10">
    <name type="scientific">Brevibacterium pityocampae</name>
    <dbReference type="NCBI Taxonomy" id="506594"/>
    <lineage>
        <taxon>Bacteria</taxon>
        <taxon>Bacillati</taxon>
        <taxon>Actinomycetota</taxon>
        <taxon>Actinomycetes</taxon>
        <taxon>Micrococcales</taxon>
        <taxon>Brevibacteriaceae</taxon>
        <taxon>Brevibacterium</taxon>
    </lineage>
</organism>
<evidence type="ECO:0000256" key="6">
    <source>
        <dbReference type="ARBA" id="ARBA00034754"/>
    </source>
</evidence>
<comment type="caution">
    <text evidence="9">The sequence shown here is derived from an EMBL/GenBank/DDBJ whole genome shotgun (WGS) entry which is preliminary data.</text>
</comment>
<keyword evidence="3" id="KW-0548">Nucleotidyltransferase</keyword>
<dbReference type="InterPro" id="IPR005790">
    <property type="entry name" value="DNA_polIII_delta"/>
</dbReference>
<keyword evidence="4" id="KW-0235">DNA replication</keyword>
<dbReference type="Gene3D" id="1.20.272.10">
    <property type="match status" value="1"/>
</dbReference>
<dbReference type="Gene3D" id="3.40.50.300">
    <property type="entry name" value="P-loop containing nucleotide triphosphate hydrolases"/>
    <property type="match status" value="1"/>
</dbReference>
<evidence type="ECO:0000313" key="10">
    <source>
        <dbReference type="Proteomes" id="UP001500642"/>
    </source>
</evidence>
<protein>
    <recommendedName>
        <fullName evidence="1">DNA-directed DNA polymerase</fullName>
        <ecNumber evidence="1">2.7.7.7</ecNumber>
    </recommendedName>
</protein>
<evidence type="ECO:0000256" key="1">
    <source>
        <dbReference type="ARBA" id="ARBA00012417"/>
    </source>
</evidence>
<sequence length="338" mass="36100">MSAPTGRVEHVAAKKTLVPWTRAKPAPVVVISGGESVLVRKAQDRIVAACRKHKDLETTHLDAVRYEAGDLAMAAAPSLFATRKLVIVDSVAQCGDDFLQDALAYVGEVNEDAVVLLKHSGGNRGSKLLTAIDKAGYPRIDAQVMKSESDRQDFALAEFKRAERTIEPPALAALMSALGADLSELNAGIEQLLQDTTGPITEAMVDRYYGGRVEATGFKVADAAVAGRSAEALTLLRHALATGTDPVPLVAALALKLRTMARVQGVSGSPGQLASELKMAPWQVDRARRDLRSWNDLALGQALLAVARADEEVKGAGRDPVYAVERLVTRVSAQARRH</sequence>
<evidence type="ECO:0000256" key="2">
    <source>
        <dbReference type="ARBA" id="ARBA00022679"/>
    </source>
</evidence>
<comment type="similarity">
    <text evidence="6">Belongs to the DNA polymerase HolA subunit family.</text>
</comment>
<evidence type="ECO:0000256" key="4">
    <source>
        <dbReference type="ARBA" id="ARBA00022705"/>
    </source>
</evidence>
<dbReference type="NCBIfam" id="TIGR01128">
    <property type="entry name" value="holA"/>
    <property type="match status" value="1"/>
</dbReference>
<accession>A0ABP8JNP7</accession>
<comment type="catalytic activity">
    <reaction evidence="7">
        <text>DNA(n) + a 2'-deoxyribonucleoside 5'-triphosphate = DNA(n+1) + diphosphate</text>
        <dbReference type="Rhea" id="RHEA:22508"/>
        <dbReference type="Rhea" id="RHEA-COMP:17339"/>
        <dbReference type="Rhea" id="RHEA-COMP:17340"/>
        <dbReference type="ChEBI" id="CHEBI:33019"/>
        <dbReference type="ChEBI" id="CHEBI:61560"/>
        <dbReference type="ChEBI" id="CHEBI:173112"/>
        <dbReference type="EC" id="2.7.7.7"/>
    </reaction>
</comment>
<name>A0ABP8JNP7_9MICO</name>
<dbReference type="EMBL" id="BAABGL010000018">
    <property type="protein sequence ID" value="GAA4393775.1"/>
    <property type="molecule type" value="Genomic_DNA"/>
</dbReference>
<dbReference type="Proteomes" id="UP001500642">
    <property type="component" value="Unassembled WGS sequence"/>
</dbReference>
<reference evidence="10" key="1">
    <citation type="journal article" date="2019" name="Int. J. Syst. Evol. Microbiol.">
        <title>The Global Catalogue of Microorganisms (GCM) 10K type strain sequencing project: providing services to taxonomists for standard genome sequencing and annotation.</title>
        <authorList>
            <consortium name="The Broad Institute Genomics Platform"/>
            <consortium name="The Broad Institute Genome Sequencing Center for Infectious Disease"/>
            <person name="Wu L."/>
            <person name="Ma J."/>
        </authorList>
    </citation>
    <scope>NUCLEOTIDE SEQUENCE [LARGE SCALE GENOMIC DNA]</scope>
    <source>
        <strain evidence="10">JCM 17808</strain>
    </source>
</reference>
<evidence type="ECO:0000313" key="9">
    <source>
        <dbReference type="EMBL" id="GAA4393775.1"/>
    </source>
</evidence>
<proteinExistence type="inferred from homology"/>
<evidence type="ECO:0000256" key="5">
    <source>
        <dbReference type="ARBA" id="ARBA00022932"/>
    </source>
</evidence>